<dbReference type="RefSeq" id="XP_040744215.1">
    <property type="nucleotide sequence ID" value="XM_040887250.1"/>
</dbReference>
<name>A0A1Y1WBL0_9FUNG</name>
<dbReference type="GeneID" id="63803898"/>
<keyword evidence="2" id="KW-1185">Reference proteome</keyword>
<evidence type="ECO:0000313" key="1">
    <source>
        <dbReference type="EMBL" id="ORX70636.1"/>
    </source>
</evidence>
<evidence type="ECO:0008006" key="3">
    <source>
        <dbReference type="Google" id="ProtNLM"/>
    </source>
</evidence>
<protein>
    <recommendedName>
        <fullName evidence="3">F-box domain-containing protein</fullName>
    </recommendedName>
</protein>
<dbReference type="EMBL" id="MCFD01000005">
    <property type="protein sequence ID" value="ORX70636.1"/>
    <property type="molecule type" value="Genomic_DNA"/>
</dbReference>
<sequence length="492" mass="54661">MAVCHHWRVFCKPLFYRSAWLSFSKLLHTETKHYPEIFSTLYMSQCGHTRYVRSLLIYLAPEDPPEPRTSACIRRLLMSGELQRATTISFKVSDGARNYALAAQNAGLPTSNISDMVLLLMEDIRHMTVCWRTPDVPANAGANRFSISSGHVPHTKNGPTLPTAAHFSSRQPALFVPLYQAASPALSLSGDLVMLIRRLARQLESLRLENCEFAHLKRLLAAEPLVFLQLRKFELSACLVPIDGRLILPNNPMPALTHLHCDSVWPFRDGTLLLQNSGRLQSLRLPADSRMFARLFSQGAFTAVYPCLHTLQWLAGHPKHQGSGRLNGAQFTAALHMSLVLRHMHFGLPLTELLPAHSLPSSLHTFCSPWLALHGTDILALARACPDLRHICLSLDTIGPARGLFAVRHAKPQTVPRLESLLLANVTSTVRADECMELLLRLASELPALADIAVRTNSHTFARVLAKQLGPPLLHFGRLRISVALLPTADRL</sequence>
<accession>A0A1Y1WBL0</accession>
<dbReference type="Proteomes" id="UP000193922">
    <property type="component" value="Unassembled WGS sequence"/>
</dbReference>
<dbReference type="InterPro" id="IPR032675">
    <property type="entry name" value="LRR_dom_sf"/>
</dbReference>
<proteinExistence type="predicted"/>
<dbReference type="AlphaFoldDB" id="A0A1Y1WBL0"/>
<comment type="caution">
    <text evidence="1">The sequence shown here is derived from an EMBL/GenBank/DDBJ whole genome shotgun (WGS) entry which is preliminary data.</text>
</comment>
<organism evidence="1 2">
    <name type="scientific">Linderina pennispora</name>
    <dbReference type="NCBI Taxonomy" id="61395"/>
    <lineage>
        <taxon>Eukaryota</taxon>
        <taxon>Fungi</taxon>
        <taxon>Fungi incertae sedis</taxon>
        <taxon>Zoopagomycota</taxon>
        <taxon>Kickxellomycotina</taxon>
        <taxon>Kickxellomycetes</taxon>
        <taxon>Kickxellales</taxon>
        <taxon>Kickxellaceae</taxon>
        <taxon>Linderina</taxon>
    </lineage>
</organism>
<dbReference type="Gene3D" id="3.80.10.10">
    <property type="entry name" value="Ribonuclease Inhibitor"/>
    <property type="match status" value="1"/>
</dbReference>
<reference evidence="1 2" key="1">
    <citation type="submission" date="2016-07" db="EMBL/GenBank/DDBJ databases">
        <title>Pervasive Adenine N6-methylation of Active Genes in Fungi.</title>
        <authorList>
            <consortium name="DOE Joint Genome Institute"/>
            <person name="Mondo S.J."/>
            <person name="Dannebaum R.O."/>
            <person name="Kuo R.C."/>
            <person name="Labutti K."/>
            <person name="Haridas S."/>
            <person name="Kuo A."/>
            <person name="Salamov A."/>
            <person name="Ahrendt S.R."/>
            <person name="Lipzen A."/>
            <person name="Sullivan W."/>
            <person name="Andreopoulos W.B."/>
            <person name="Clum A."/>
            <person name="Lindquist E."/>
            <person name="Daum C."/>
            <person name="Ramamoorthy G.K."/>
            <person name="Gryganskyi A."/>
            <person name="Culley D."/>
            <person name="Magnuson J.K."/>
            <person name="James T.Y."/>
            <person name="O'Malley M.A."/>
            <person name="Stajich J.E."/>
            <person name="Spatafora J.W."/>
            <person name="Visel A."/>
            <person name="Grigoriev I.V."/>
        </authorList>
    </citation>
    <scope>NUCLEOTIDE SEQUENCE [LARGE SCALE GENOMIC DNA]</scope>
    <source>
        <strain evidence="1 2">ATCC 12442</strain>
    </source>
</reference>
<evidence type="ECO:0000313" key="2">
    <source>
        <dbReference type="Proteomes" id="UP000193922"/>
    </source>
</evidence>
<gene>
    <name evidence="1" type="ORF">DL89DRAFT_266820</name>
</gene>